<feature type="repeat" description="WD" evidence="3">
    <location>
        <begin position="160"/>
        <end position="201"/>
    </location>
</feature>
<keyword evidence="4" id="KW-0472">Membrane</keyword>
<evidence type="ECO:0000256" key="4">
    <source>
        <dbReference type="SAM" id="Phobius"/>
    </source>
</evidence>
<organism evidence="5 6">
    <name type="scientific">Paramecium primaurelia</name>
    <dbReference type="NCBI Taxonomy" id="5886"/>
    <lineage>
        <taxon>Eukaryota</taxon>
        <taxon>Sar</taxon>
        <taxon>Alveolata</taxon>
        <taxon>Ciliophora</taxon>
        <taxon>Intramacronucleata</taxon>
        <taxon>Oligohymenophorea</taxon>
        <taxon>Peniculida</taxon>
        <taxon>Parameciidae</taxon>
        <taxon>Paramecium</taxon>
    </lineage>
</organism>
<keyword evidence="4" id="KW-0812">Transmembrane</keyword>
<keyword evidence="6" id="KW-1185">Reference proteome</keyword>
<evidence type="ECO:0000313" key="5">
    <source>
        <dbReference type="EMBL" id="CAD8086036.1"/>
    </source>
</evidence>
<dbReference type="PANTHER" id="PTHR22847">
    <property type="entry name" value="WD40 REPEAT PROTEIN"/>
    <property type="match status" value="1"/>
</dbReference>
<dbReference type="InterPro" id="IPR001680">
    <property type="entry name" value="WD40_rpt"/>
</dbReference>
<protein>
    <submittedName>
        <fullName evidence="5">Uncharacterized protein</fullName>
    </submittedName>
</protein>
<evidence type="ECO:0000313" key="6">
    <source>
        <dbReference type="Proteomes" id="UP000688137"/>
    </source>
</evidence>
<dbReference type="AlphaFoldDB" id="A0A8S1N7M7"/>
<keyword evidence="1 3" id="KW-0853">WD repeat</keyword>
<sequence>MLFLVYFTSIDNTFIQCGLDEGEPYKQKFSKYKDLKYGCNLSGSEFDNVNISGMNLNRALLLNCKWENIRILELYQLYGNNSPVRSVCISPNGYTLASGQRQCYSTMDLKTGQQKVSLDGQTSVIMSVCFYRDGNTLATRNADNSISLWDVNSKKKIAKLEGHTNHVNSVCFSPDGIKLAFGSNDNSIRLLDFKTGQQTAKLNGHTNWVNSVCFSPDGNKLISGCKDGIKILTRRKWVKGKFQIIYRTKIKKTPPQYIHCFYFLATFVTILLISILLITQLYDTIIFQSQFITSWGENLI</sequence>
<reference evidence="5" key="1">
    <citation type="submission" date="2021-01" db="EMBL/GenBank/DDBJ databases">
        <authorList>
            <consortium name="Genoscope - CEA"/>
            <person name="William W."/>
        </authorList>
    </citation>
    <scope>NUCLEOTIDE SEQUENCE</scope>
</reference>
<dbReference type="PROSITE" id="PS50294">
    <property type="entry name" value="WD_REPEATS_REGION"/>
    <property type="match status" value="2"/>
</dbReference>
<gene>
    <name evidence="5" type="ORF">PPRIM_AZ9-3.1.T0750196</name>
</gene>
<evidence type="ECO:0000256" key="3">
    <source>
        <dbReference type="PROSITE-ProRule" id="PRU00221"/>
    </source>
</evidence>
<evidence type="ECO:0000256" key="1">
    <source>
        <dbReference type="ARBA" id="ARBA00022574"/>
    </source>
</evidence>
<feature type="transmembrane region" description="Helical" evidence="4">
    <location>
        <begin position="261"/>
        <end position="282"/>
    </location>
</feature>
<dbReference type="OMA" id="NCKWENI"/>
<keyword evidence="4" id="KW-1133">Transmembrane helix</keyword>
<dbReference type="PANTHER" id="PTHR22847:SF637">
    <property type="entry name" value="WD REPEAT DOMAIN 5B"/>
    <property type="match status" value="1"/>
</dbReference>
<dbReference type="EMBL" id="CAJJDM010000078">
    <property type="protein sequence ID" value="CAD8086036.1"/>
    <property type="molecule type" value="Genomic_DNA"/>
</dbReference>
<dbReference type="Proteomes" id="UP000688137">
    <property type="component" value="Unassembled WGS sequence"/>
</dbReference>
<dbReference type="GO" id="GO:1990234">
    <property type="term" value="C:transferase complex"/>
    <property type="evidence" value="ECO:0007669"/>
    <property type="project" value="UniProtKB-ARBA"/>
</dbReference>
<comment type="caution">
    <text evidence="5">The sequence shown here is derived from an EMBL/GenBank/DDBJ whole genome shotgun (WGS) entry which is preliminary data.</text>
</comment>
<keyword evidence="2" id="KW-0677">Repeat</keyword>
<evidence type="ECO:0000256" key="2">
    <source>
        <dbReference type="ARBA" id="ARBA00022737"/>
    </source>
</evidence>
<accession>A0A8S1N7M7</accession>
<proteinExistence type="predicted"/>
<feature type="repeat" description="WD" evidence="3">
    <location>
        <begin position="202"/>
        <end position="228"/>
    </location>
</feature>
<dbReference type="Pfam" id="PF00400">
    <property type="entry name" value="WD40"/>
    <property type="match status" value="4"/>
</dbReference>
<name>A0A8S1N7M7_PARPR</name>
<dbReference type="SMART" id="SM00320">
    <property type="entry name" value="WD40"/>
    <property type="match status" value="4"/>
</dbReference>
<dbReference type="PROSITE" id="PS50082">
    <property type="entry name" value="WD_REPEATS_2"/>
    <property type="match status" value="3"/>
</dbReference>
<feature type="repeat" description="WD" evidence="3">
    <location>
        <begin position="118"/>
        <end position="159"/>
    </location>
</feature>